<evidence type="ECO:0000256" key="3">
    <source>
        <dbReference type="ARBA" id="ARBA00023163"/>
    </source>
</evidence>
<dbReference type="Proteomes" id="UP000050827">
    <property type="component" value="Unassembled WGS sequence"/>
</dbReference>
<protein>
    <recommendedName>
        <fullName evidence="4">HTH araC/xylS-type domain-containing protein</fullName>
    </recommendedName>
</protein>
<dbReference type="AlphaFoldDB" id="A0A0Q1DMX3"/>
<feature type="domain" description="HTH araC/xylS-type" evidence="4">
    <location>
        <begin position="166"/>
        <end position="264"/>
    </location>
</feature>
<accession>A0A0Q1DMX3</accession>
<sequence length="278" mass="31811">MIKSFAEKVDCEIPEKLQPHLVMAIHGSTENKVDLTIPIFPTGFPVIINVYGAMPDLFLPEGYTPAVSRLNLAGQIFNHNPNIRVNGYFGQIGFLLHPMAPYYLFHKLGDFSLNRWVPFDKTSPMDTSKLEKELNNCADPLGRFPIIIKYLEALVENRLPPISWLDKAFETIYAKNGQVSLNHLSEQIGISLRHFRRKFKEIIGVPPKFFCKVIQLNTIFEAINSPQGEKLLNLALDHGYYDQSHFINDFKRLIGNSPEKFLESEHVYTKTYMGRKGI</sequence>
<reference evidence="5 6" key="1">
    <citation type="submission" date="2015-04" db="EMBL/GenBank/DDBJ databases">
        <title>Complete genome of flavobacterium.</title>
        <authorList>
            <person name="Kwon Y.M."/>
            <person name="Kim S.-J."/>
        </authorList>
    </citation>
    <scope>NUCLEOTIDE SEQUENCE [LARGE SCALE GENOMIC DNA]</scope>
    <source>
        <strain evidence="5 6">DK169</strain>
    </source>
</reference>
<evidence type="ECO:0000256" key="1">
    <source>
        <dbReference type="ARBA" id="ARBA00023015"/>
    </source>
</evidence>
<dbReference type="InterPro" id="IPR050204">
    <property type="entry name" value="AraC_XylS_family_regulators"/>
</dbReference>
<dbReference type="SUPFAM" id="SSF46689">
    <property type="entry name" value="Homeodomain-like"/>
    <property type="match status" value="1"/>
</dbReference>
<dbReference type="PANTHER" id="PTHR46796:SF13">
    <property type="entry name" value="HTH-TYPE TRANSCRIPTIONAL ACTIVATOR RHAS"/>
    <property type="match status" value="1"/>
</dbReference>
<dbReference type="SMART" id="SM00342">
    <property type="entry name" value="HTH_ARAC"/>
    <property type="match status" value="1"/>
</dbReference>
<keyword evidence="6" id="KW-1185">Reference proteome</keyword>
<dbReference type="PATRIC" id="fig|1547436.3.peg.2310"/>
<comment type="caution">
    <text evidence="5">The sequence shown here is derived from an EMBL/GenBank/DDBJ whole genome shotgun (WGS) entry which is preliminary data.</text>
</comment>
<name>A0A0Q1DMX3_9FLAO</name>
<dbReference type="PROSITE" id="PS01124">
    <property type="entry name" value="HTH_ARAC_FAMILY_2"/>
    <property type="match status" value="1"/>
</dbReference>
<dbReference type="RefSeq" id="WP_055395197.1">
    <property type="nucleotide sequence ID" value="NZ_LCTZ01000002.1"/>
</dbReference>
<evidence type="ECO:0000313" key="5">
    <source>
        <dbReference type="EMBL" id="KQC30370.1"/>
    </source>
</evidence>
<keyword evidence="2" id="KW-0238">DNA-binding</keyword>
<evidence type="ECO:0000259" key="4">
    <source>
        <dbReference type="PROSITE" id="PS01124"/>
    </source>
</evidence>
<dbReference type="GO" id="GO:0003700">
    <property type="term" value="F:DNA-binding transcription factor activity"/>
    <property type="evidence" value="ECO:0007669"/>
    <property type="project" value="InterPro"/>
</dbReference>
<dbReference type="GO" id="GO:0043565">
    <property type="term" value="F:sequence-specific DNA binding"/>
    <property type="evidence" value="ECO:0007669"/>
    <property type="project" value="InterPro"/>
</dbReference>
<keyword evidence="1" id="KW-0805">Transcription regulation</keyword>
<gene>
    <name evidence="5" type="ORF">AAY42_11155</name>
</gene>
<dbReference type="InterPro" id="IPR018060">
    <property type="entry name" value="HTH_AraC"/>
</dbReference>
<keyword evidence="3" id="KW-0804">Transcription</keyword>
<dbReference type="PANTHER" id="PTHR46796">
    <property type="entry name" value="HTH-TYPE TRANSCRIPTIONAL ACTIVATOR RHAS-RELATED"/>
    <property type="match status" value="1"/>
</dbReference>
<organism evidence="5 6">
    <name type="scientific">Flagellimonas eckloniae</name>
    <dbReference type="NCBI Taxonomy" id="346185"/>
    <lineage>
        <taxon>Bacteria</taxon>
        <taxon>Pseudomonadati</taxon>
        <taxon>Bacteroidota</taxon>
        <taxon>Flavobacteriia</taxon>
        <taxon>Flavobacteriales</taxon>
        <taxon>Flavobacteriaceae</taxon>
        <taxon>Flagellimonas</taxon>
    </lineage>
</organism>
<dbReference type="Gene3D" id="1.10.10.60">
    <property type="entry name" value="Homeodomain-like"/>
    <property type="match status" value="1"/>
</dbReference>
<evidence type="ECO:0000256" key="2">
    <source>
        <dbReference type="ARBA" id="ARBA00023125"/>
    </source>
</evidence>
<dbReference type="InterPro" id="IPR009057">
    <property type="entry name" value="Homeodomain-like_sf"/>
</dbReference>
<dbReference type="Pfam" id="PF12833">
    <property type="entry name" value="HTH_18"/>
    <property type="match status" value="1"/>
</dbReference>
<evidence type="ECO:0000313" key="6">
    <source>
        <dbReference type="Proteomes" id="UP000050827"/>
    </source>
</evidence>
<proteinExistence type="predicted"/>
<dbReference type="OrthoDB" id="511992at2"/>
<dbReference type="EMBL" id="LCTZ01000002">
    <property type="protein sequence ID" value="KQC30370.1"/>
    <property type="molecule type" value="Genomic_DNA"/>
</dbReference>